<name>A0A510UEF2_ALIFS</name>
<dbReference type="AlphaFoldDB" id="A0A510UEF2"/>
<evidence type="ECO:0000313" key="2">
    <source>
        <dbReference type="Proteomes" id="UP000321787"/>
    </source>
</evidence>
<dbReference type="EMBL" id="BJTZ01000004">
    <property type="protein sequence ID" value="GEK13002.1"/>
    <property type="molecule type" value="Genomic_DNA"/>
</dbReference>
<accession>A0A510UEF2</accession>
<sequence length="181" mass="20608">MIYTIQEKVITYPEQVLKEWQKGNKDWLPIDLTELVDCKSYFNKYFHECYALTHYLDNGWYGTAFYALGNSPTSNSLYDAGRVLLSQYICPVKLSLLKGIRTGLTAGEPELFLFKPDGSLLFVKVQKAGKHLSEAELICLSNIKSVLECEVEIVYVMEGSKTYKPKTYDIKVVQFPNPLGV</sequence>
<organism evidence="1 2">
    <name type="scientific">Aliivibrio fischeri</name>
    <name type="common">Vibrio fischeri</name>
    <dbReference type="NCBI Taxonomy" id="668"/>
    <lineage>
        <taxon>Bacteria</taxon>
        <taxon>Pseudomonadati</taxon>
        <taxon>Pseudomonadota</taxon>
        <taxon>Gammaproteobacteria</taxon>
        <taxon>Vibrionales</taxon>
        <taxon>Vibrionaceae</taxon>
        <taxon>Aliivibrio</taxon>
    </lineage>
</organism>
<reference evidence="1 2" key="1">
    <citation type="submission" date="2019-07" db="EMBL/GenBank/DDBJ databases">
        <title>Whole genome shotgun sequence of Aliivibrio fischeri NBRC 101058.</title>
        <authorList>
            <person name="Hosoyama A."/>
            <person name="Uohara A."/>
            <person name="Ohji S."/>
            <person name="Ichikawa N."/>
        </authorList>
    </citation>
    <scope>NUCLEOTIDE SEQUENCE [LARGE SCALE GENOMIC DNA]</scope>
    <source>
        <strain evidence="1 2">NBRC 101058</strain>
    </source>
</reference>
<dbReference type="Proteomes" id="UP000321787">
    <property type="component" value="Unassembled WGS sequence"/>
</dbReference>
<protein>
    <submittedName>
        <fullName evidence="1">Nuclease</fullName>
    </submittedName>
</protein>
<comment type="caution">
    <text evidence="1">The sequence shown here is derived from an EMBL/GenBank/DDBJ whole genome shotgun (WGS) entry which is preliminary data.</text>
</comment>
<gene>
    <name evidence="1" type="ORF">AFI02nite_10380</name>
</gene>
<proteinExistence type="predicted"/>
<evidence type="ECO:0000313" key="1">
    <source>
        <dbReference type="EMBL" id="GEK13002.1"/>
    </source>
</evidence>